<feature type="compositionally biased region" description="Basic and acidic residues" evidence="1">
    <location>
        <begin position="195"/>
        <end position="208"/>
    </location>
</feature>
<protein>
    <submittedName>
        <fullName evidence="2">Uncharacterized protein</fullName>
    </submittedName>
</protein>
<reference evidence="2" key="1">
    <citation type="submission" date="2022-10" db="EMBL/GenBank/DDBJ databases">
        <title>The WGS of Solirubrobacter ginsenosidimutans DSM 21036.</title>
        <authorList>
            <person name="Jiang Z."/>
        </authorList>
    </citation>
    <scope>NUCLEOTIDE SEQUENCE</scope>
    <source>
        <strain evidence="2">DSM 21036</strain>
    </source>
</reference>
<sequence length="237" mass="25480">MGLALGFGRSATYSHLARLADAGLIARGYDSDGSVVAITASGRREVGADKGDVRSGATHGSGLRHARAVSWVAALLTLRGREWVSDCELRGLAEWQIPVVWAASRGRHRPDIGVVMRGSRVAVEVELSHKSPRRLRAILAGHEEAIASGRIAGGLIYVSDRADVLEAVNRSARRVALPERRFRTRSLVDVQAEVRRLTRERRDPRPDGPEQSTSEAPIGEAVGSGRAGALDSEAAER</sequence>
<accession>A0A9X3SAR1</accession>
<name>A0A9X3SAR1_9ACTN</name>
<dbReference type="AlphaFoldDB" id="A0A9X3SAR1"/>
<keyword evidence="3" id="KW-1185">Reference proteome</keyword>
<dbReference type="EMBL" id="JAPDOD010000062">
    <property type="protein sequence ID" value="MDA0166288.1"/>
    <property type="molecule type" value="Genomic_DNA"/>
</dbReference>
<dbReference type="Proteomes" id="UP001149140">
    <property type="component" value="Unassembled WGS sequence"/>
</dbReference>
<evidence type="ECO:0000313" key="3">
    <source>
        <dbReference type="Proteomes" id="UP001149140"/>
    </source>
</evidence>
<evidence type="ECO:0000313" key="2">
    <source>
        <dbReference type="EMBL" id="MDA0166288.1"/>
    </source>
</evidence>
<feature type="region of interest" description="Disordered" evidence="1">
    <location>
        <begin position="195"/>
        <end position="237"/>
    </location>
</feature>
<evidence type="ECO:0000256" key="1">
    <source>
        <dbReference type="SAM" id="MobiDB-lite"/>
    </source>
</evidence>
<organism evidence="2 3">
    <name type="scientific">Solirubrobacter ginsenosidimutans</name>
    <dbReference type="NCBI Taxonomy" id="490573"/>
    <lineage>
        <taxon>Bacteria</taxon>
        <taxon>Bacillati</taxon>
        <taxon>Actinomycetota</taxon>
        <taxon>Thermoleophilia</taxon>
        <taxon>Solirubrobacterales</taxon>
        <taxon>Solirubrobacteraceae</taxon>
        <taxon>Solirubrobacter</taxon>
    </lineage>
</organism>
<proteinExistence type="predicted"/>
<gene>
    <name evidence="2" type="ORF">OM076_38845</name>
</gene>
<comment type="caution">
    <text evidence="2">The sequence shown here is derived from an EMBL/GenBank/DDBJ whole genome shotgun (WGS) entry which is preliminary data.</text>
</comment>